<accession>A0A9K3DCM2</accession>
<feature type="compositionally biased region" description="Basic and acidic residues" evidence="1">
    <location>
        <begin position="23"/>
        <end position="41"/>
    </location>
</feature>
<evidence type="ECO:0000313" key="3">
    <source>
        <dbReference type="Proteomes" id="UP000265618"/>
    </source>
</evidence>
<proteinExistence type="predicted"/>
<sequence>ASNSSTNGGVPSASYSSVVEAAVQHEKEERQRREKRTRKEMMACSALQRMLCPSASHPPAPESADHPSTHPASLTASTPTASEVEAIYVPAATGTSHEAPVHTSAPAIKGIPSPGTAPRACVMSAETDSSGDILPLPACAHLTVVPEEDTDLRKSGVSRAKSLSESLLVAKQPYERSPHVK</sequence>
<feature type="non-terminal residue" evidence="2">
    <location>
        <position position="1"/>
    </location>
</feature>
<feature type="region of interest" description="Disordered" evidence="1">
    <location>
        <begin position="1"/>
        <end position="81"/>
    </location>
</feature>
<dbReference type="Proteomes" id="UP000265618">
    <property type="component" value="Unassembled WGS sequence"/>
</dbReference>
<organism evidence="2 3">
    <name type="scientific">Kipferlia bialata</name>
    <dbReference type="NCBI Taxonomy" id="797122"/>
    <lineage>
        <taxon>Eukaryota</taxon>
        <taxon>Metamonada</taxon>
        <taxon>Carpediemonas-like organisms</taxon>
        <taxon>Kipferlia</taxon>
    </lineage>
</organism>
<dbReference type="AlphaFoldDB" id="A0A9K3DCM2"/>
<protein>
    <submittedName>
        <fullName evidence="2">Uncharacterized protein</fullName>
    </submittedName>
</protein>
<feature type="compositionally biased region" description="Polar residues" evidence="1">
    <location>
        <begin position="70"/>
        <end position="81"/>
    </location>
</feature>
<name>A0A9K3DCM2_9EUKA</name>
<gene>
    <name evidence="2" type="ORF">KIPB_014700</name>
</gene>
<feature type="compositionally biased region" description="Low complexity" evidence="1">
    <location>
        <begin position="10"/>
        <end position="22"/>
    </location>
</feature>
<dbReference type="EMBL" id="BDIP01007724">
    <property type="protein sequence ID" value="GIQ91444.1"/>
    <property type="molecule type" value="Genomic_DNA"/>
</dbReference>
<feature type="region of interest" description="Disordered" evidence="1">
    <location>
        <begin position="95"/>
        <end position="117"/>
    </location>
</feature>
<reference evidence="2 3" key="1">
    <citation type="journal article" date="2018" name="PLoS ONE">
        <title>The draft genome of Kipferlia bialata reveals reductive genome evolution in fornicate parasites.</title>
        <authorList>
            <person name="Tanifuji G."/>
            <person name="Takabayashi S."/>
            <person name="Kume K."/>
            <person name="Takagi M."/>
            <person name="Nakayama T."/>
            <person name="Kamikawa R."/>
            <person name="Inagaki Y."/>
            <person name="Hashimoto T."/>
        </authorList>
    </citation>
    <scope>NUCLEOTIDE SEQUENCE [LARGE SCALE GENOMIC DNA]</scope>
    <source>
        <strain evidence="2">NY0173</strain>
    </source>
</reference>
<feature type="region of interest" description="Disordered" evidence="1">
    <location>
        <begin position="149"/>
        <end position="181"/>
    </location>
</feature>
<keyword evidence="3" id="KW-1185">Reference proteome</keyword>
<feature type="non-terminal residue" evidence="2">
    <location>
        <position position="181"/>
    </location>
</feature>
<evidence type="ECO:0000256" key="1">
    <source>
        <dbReference type="SAM" id="MobiDB-lite"/>
    </source>
</evidence>
<evidence type="ECO:0000313" key="2">
    <source>
        <dbReference type="EMBL" id="GIQ91444.1"/>
    </source>
</evidence>
<comment type="caution">
    <text evidence="2">The sequence shown here is derived from an EMBL/GenBank/DDBJ whole genome shotgun (WGS) entry which is preliminary data.</text>
</comment>